<evidence type="ECO:0000256" key="7">
    <source>
        <dbReference type="ARBA" id="ARBA00023054"/>
    </source>
</evidence>
<keyword evidence="14" id="KW-1185">Reference proteome</keyword>
<feature type="compositionally biased region" description="Acidic residues" evidence="11">
    <location>
        <begin position="526"/>
        <end position="540"/>
    </location>
</feature>
<keyword evidence="6 12" id="KW-1133">Transmembrane helix</keyword>
<feature type="compositionally biased region" description="Basic and acidic residues" evidence="11">
    <location>
        <begin position="367"/>
        <end position="380"/>
    </location>
</feature>
<feature type="region of interest" description="Disordered" evidence="11">
    <location>
        <begin position="500"/>
        <end position="578"/>
    </location>
</feature>
<dbReference type="GO" id="GO:0005789">
    <property type="term" value="C:endoplasmic reticulum membrane"/>
    <property type="evidence" value="ECO:0007669"/>
    <property type="project" value="UniProtKB-SubCell"/>
</dbReference>
<evidence type="ECO:0000256" key="2">
    <source>
        <dbReference type="ARBA" id="ARBA00004389"/>
    </source>
</evidence>
<feature type="region of interest" description="Disordered" evidence="11">
    <location>
        <begin position="409"/>
        <end position="440"/>
    </location>
</feature>
<proteinExistence type="inferred from homology"/>
<evidence type="ECO:0000313" key="14">
    <source>
        <dbReference type="Proteomes" id="UP000653305"/>
    </source>
</evidence>
<feature type="compositionally biased region" description="Low complexity" evidence="11">
    <location>
        <begin position="382"/>
        <end position="393"/>
    </location>
</feature>
<feature type="coiled-coil region" evidence="10">
    <location>
        <begin position="242"/>
        <end position="276"/>
    </location>
</feature>
<comment type="similarity">
    <text evidence="9">Belongs to the plant Proton pump-interactor protein family.</text>
</comment>
<dbReference type="OrthoDB" id="2195113at2759"/>
<accession>A0A830AYT9</accession>
<keyword evidence="5" id="KW-0256">Endoplasmic reticulum</keyword>
<evidence type="ECO:0000256" key="4">
    <source>
        <dbReference type="ARBA" id="ARBA00022692"/>
    </source>
</evidence>
<evidence type="ECO:0000256" key="9">
    <source>
        <dbReference type="ARBA" id="ARBA00038080"/>
    </source>
</evidence>
<dbReference type="EMBL" id="BMAC01000010">
    <property type="protein sequence ID" value="GFP79677.1"/>
    <property type="molecule type" value="Genomic_DNA"/>
</dbReference>
<feature type="region of interest" description="Disordered" evidence="11">
    <location>
        <begin position="367"/>
        <end position="393"/>
    </location>
</feature>
<sequence>MAVEAADSSFAIIENGTEANGLMGNEKVNITFGSHGVDEPIKVEATNVSESNVPKDAVDEWPEPKQIHSFYIVRYRALEDQSLKAKLDVAEKELQKKNQARQQIVEKIKAKRADRAQVIAQLRSLGVENKQFRTIMDEKRKEMEPLQQALGKLRGSGGGERGSAGICSSEEELNAVIKSLQYRIQHESIPLTEEKQILREIKLLEGTRQKVIAYAAERARIQDSMGEKDAIQGQVKLIGVDLDSVRKDRQVINAKLKQLDEEKLAVEKVIGVLEAELTEVTEKRDKTFETIRDMRKQREDGNSPFYQNRILLTKAKALAANKDVDGLKELSETEADKFMALWNSNKAFRDDYEKRILSSLDMRQLSKDGRLRNPNEKPLVRTEAPTTTTSTTEVVVKKIEKQIPKVEDIVAPTKDDAPKTKGAKNNNKEGNNKKTEKAVEVDEEEYFLTDKSKEALLPKKVEVDEKKLKEMRREEEIAKRAQAEERKKKLAEKAAAKAAIKAQKEAEKKLKDREKKARKKAGGAADSEEAPTEAIAEEVAEVEKVEEKIEIPQKNKDRNTVRHRGRPRGGGPDSLPKSILKRKKATNYWVWAAAPAAALAFVLLVLVGYNYLS</sequence>
<reference evidence="13" key="1">
    <citation type="submission" date="2020-07" db="EMBL/GenBank/DDBJ databases">
        <title>Ethylene signaling mediates host invasion by parasitic plants.</title>
        <authorList>
            <person name="Yoshida S."/>
        </authorList>
    </citation>
    <scope>NUCLEOTIDE SEQUENCE</scope>
    <source>
        <strain evidence="13">Okayama</strain>
    </source>
</reference>
<evidence type="ECO:0000256" key="5">
    <source>
        <dbReference type="ARBA" id="ARBA00022824"/>
    </source>
</evidence>
<organism evidence="13 14">
    <name type="scientific">Phtheirospermum japonicum</name>
    <dbReference type="NCBI Taxonomy" id="374723"/>
    <lineage>
        <taxon>Eukaryota</taxon>
        <taxon>Viridiplantae</taxon>
        <taxon>Streptophyta</taxon>
        <taxon>Embryophyta</taxon>
        <taxon>Tracheophyta</taxon>
        <taxon>Spermatophyta</taxon>
        <taxon>Magnoliopsida</taxon>
        <taxon>eudicotyledons</taxon>
        <taxon>Gunneridae</taxon>
        <taxon>Pentapetalae</taxon>
        <taxon>asterids</taxon>
        <taxon>lamiids</taxon>
        <taxon>Lamiales</taxon>
        <taxon>Orobanchaceae</taxon>
        <taxon>Orobanchaceae incertae sedis</taxon>
        <taxon>Phtheirospermum</taxon>
    </lineage>
</organism>
<feature type="transmembrane region" description="Helical" evidence="12">
    <location>
        <begin position="588"/>
        <end position="612"/>
    </location>
</feature>
<evidence type="ECO:0000256" key="3">
    <source>
        <dbReference type="ARBA" id="ARBA00022475"/>
    </source>
</evidence>
<evidence type="ECO:0000256" key="1">
    <source>
        <dbReference type="ARBA" id="ARBA00004162"/>
    </source>
</evidence>
<feature type="coiled-coil region" evidence="10">
    <location>
        <begin position="80"/>
        <end position="107"/>
    </location>
</feature>
<protein>
    <submittedName>
        <fullName evidence="13">Proton pump-interactor 1</fullName>
    </submittedName>
</protein>
<dbReference type="PANTHER" id="PTHR32219:SF2">
    <property type="entry name" value="PROTON PUMP-INTERACTOR 1"/>
    <property type="match status" value="1"/>
</dbReference>
<evidence type="ECO:0000256" key="10">
    <source>
        <dbReference type="SAM" id="Coils"/>
    </source>
</evidence>
<dbReference type="GO" id="GO:0005886">
    <property type="term" value="C:plasma membrane"/>
    <property type="evidence" value="ECO:0007669"/>
    <property type="project" value="UniProtKB-SubCell"/>
</dbReference>
<keyword evidence="4 12" id="KW-0812">Transmembrane</keyword>
<keyword evidence="3" id="KW-1003">Cell membrane</keyword>
<name>A0A830AYT9_9LAMI</name>
<dbReference type="PANTHER" id="PTHR32219">
    <property type="entry name" value="RNA-BINDING PROTEIN YLMH-RELATED"/>
    <property type="match status" value="1"/>
</dbReference>
<feature type="compositionally biased region" description="Basic and acidic residues" evidence="11">
    <location>
        <begin position="502"/>
        <end position="515"/>
    </location>
</feature>
<evidence type="ECO:0000256" key="12">
    <source>
        <dbReference type="SAM" id="Phobius"/>
    </source>
</evidence>
<keyword evidence="7 10" id="KW-0175">Coiled coil</keyword>
<gene>
    <name evidence="13" type="ORF">PHJA_000111200</name>
</gene>
<comment type="subcellular location">
    <subcellularLocation>
        <location evidence="1">Cell membrane</location>
        <topology evidence="1">Single-pass membrane protein</topology>
    </subcellularLocation>
    <subcellularLocation>
        <location evidence="2">Endoplasmic reticulum membrane</location>
        <topology evidence="2">Single-pass membrane protein</topology>
    </subcellularLocation>
</comment>
<evidence type="ECO:0000256" key="11">
    <source>
        <dbReference type="SAM" id="MobiDB-lite"/>
    </source>
</evidence>
<keyword evidence="8 12" id="KW-0472">Membrane</keyword>
<evidence type="ECO:0000313" key="13">
    <source>
        <dbReference type="EMBL" id="GFP79677.1"/>
    </source>
</evidence>
<dbReference type="Proteomes" id="UP000653305">
    <property type="component" value="Unassembled WGS sequence"/>
</dbReference>
<feature type="compositionally biased region" description="Basic and acidic residues" evidence="11">
    <location>
        <begin position="426"/>
        <end position="440"/>
    </location>
</feature>
<dbReference type="AlphaFoldDB" id="A0A830AYT9"/>
<comment type="caution">
    <text evidence="13">The sequence shown here is derived from an EMBL/GenBank/DDBJ whole genome shotgun (WGS) entry which is preliminary data.</text>
</comment>
<evidence type="ECO:0000256" key="6">
    <source>
        <dbReference type="ARBA" id="ARBA00022989"/>
    </source>
</evidence>
<feature type="compositionally biased region" description="Basic and acidic residues" evidence="11">
    <location>
        <begin position="409"/>
        <end position="419"/>
    </location>
</feature>
<feature type="compositionally biased region" description="Basic and acidic residues" evidence="11">
    <location>
        <begin position="541"/>
        <end position="560"/>
    </location>
</feature>
<dbReference type="InterPro" id="IPR055282">
    <property type="entry name" value="PPI1-4"/>
</dbReference>
<evidence type="ECO:0000256" key="8">
    <source>
        <dbReference type="ARBA" id="ARBA00023136"/>
    </source>
</evidence>